<feature type="compositionally biased region" description="Basic and acidic residues" evidence="1">
    <location>
        <begin position="16"/>
        <end position="43"/>
    </location>
</feature>
<proteinExistence type="predicted"/>
<dbReference type="Proteomes" id="UP000826195">
    <property type="component" value="Unassembled WGS sequence"/>
</dbReference>
<feature type="region of interest" description="Disordered" evidence="1">
    <location>
        <begin position="16"/>
        <end position="53"/>
    </location>
</feature>
<dbReference type="AlphaFoldDB" id="A0AAV7IV40"/>
<dbReference type="EMBL" id="JAHXZJ010000001">
    <property type="protein sequence ID" value="KAH0568729.1"/>
    <property type="molecule type" value="Genomic_DNA"/>
</dbReference>
<organism evidence="2 3">
    <name type="scientific">Cotesia glomerata</name>
    <name type="common">Lepidopteran parasitic wasp</name>
    <name type="synonym">Apanteles glomeratus</name>
    <dbReference type="NCBI Taxonomy" id="32391"/>
    <lineage>
        <taxon>Eukaryota</taxon>
        <taxon>Metazoa</taxon>
        <taxon>Ecdysozoa</taxon>
        <taxon>Arthropoda</taxon>
        <taxon>Hexapoda</taxon>
        <taxon>Insecta</taxon>
        <taxon>Pterygota</taxon>
        <taxon>Neoptera</taxon>
        <taxon>Endopterygota</taxon>
        <taxon>Hymenoptera</taxon>
        <taxon>Apocrita</taxon>
        <taxon>Ichneumonoidea</taxon>
        <taxon>Braconidae</taxon>
        <taxon>Microgastrinae</taxon>
        <taxon>Cotesia</taxon>
    </lineage>
</organism>
<evidence type="ECO:0000313" key="3">
    <source>
        <dbReference type="Proteomes" id="UP000826195"/>
    </source>
</evidence>
<evidence type="ECO:0000313" key="2">
    <source>
        <dbReference type="EMBL" id="KAH0568729.1"/>
    </source>
</evidence>
<evidence type="ECO:0000256" key="1">
    <source>
        <dbReference type="SAM" id="MobiDB-lite"/>
    </source>
</evidence>
<comment type="caution">
    <text evidence="2">The sequence shown here is derived from an EMBL/GenBank/DDBJ whole genome shotgun (WGS) entry which is preliminary data.</text>
</comment>
<reference evidence="2 3" key="1">
    <citation type="journal article" date="2021" name="J. Hered.">
        <title>A chromosome-level genome assembly of the parasitoid wasp, Cotesia glomerata (Hymenoptera: Braconidae).</title>
        <authorList>
            <person name="Pinto B.J."/>
            <person name="Weis J.J."/>
            <person name="Gamble T."/>
            <person name="Ode P.J."/>
            <person name="Paul R."/>
            <person name="Zaspel J.M."/>
        </authorList>
    </citation>
    <scope>NUCLEOTIDE SEQUENCE [LARGE SCALE GENOMIC DNA]</scope>
    <source>
        <strain evidence="2">CgM1</strain>
    </source>
</reference>
<keyword evidence="3" id="KW-1185">Reference proteome</keyword>
<name>A0AAV7IV40_COTGL</name>
<feature type="compositionally biased region" description="Low complexity" evidence="1">
    <location>
        <begin position="44"/>
        <end position="53"/>
    </location>
</feature>
<accession>A0AAV7IV40</accession>
<protein>
    <submittedName>
        <fullName evidence="2">Uncharacterized protein</fullName>
    </submittedName>
</protein>
<sequence length="187" mass="20486">MSGVLGIHSIALSVRDNDNEHEAGIERKTKQSKSRERGERRVSAEAASAAASREGSAVSGSRLYGRCAHVDRKGGLMGRGCVLLGVSHSPTVIDHGTSTLGVRYNSQAPIRRIDDDNDYNVLLEILLRSAHYTLHGCMLAQNAIHFPLRLLGSTQKLHYSPDSVYPLEILVRTEIKLRSTSNSKNIK</sequence>
<gene>
    <name evidence="2" type="ORF">KQX54_021419</name>
</gene>